<dbReference type="EMBL" id="CACVAS010000058">
    <property type="protein sequence ID" value="CAA6809853.1"/>
    <property type="molecule type" value="Genomic_DNA"/>
</dbReference>
<evidence type="ECO:0000256" key="1">
    <source>
        <dbReference type="SAM" id="Phobius"/>
    </source>
</evidence>
<reference evidence="2" key="1">
    <citation type="submission" date="2020-01" db="EMBL/GenBank/DDBJ databases">
        <authorList>
            <person name="Meier V. D."/>
            <person name="Meier V D."/>
        </authorList>
    </citation>
    <scope>NUCLEOTIDE SEQUENCE</scope>
    <source>
        <strain evidence="2">HLG_WM_MAG_01</strain>
    </source>
</reference>
<sequence length="115" mass="13154">MVILEVKGNDRIAIEAFENAEGINPAIMSSRGISGAAEIAQIAIPLTTIGATLLYNLVKEHIRAKRYVKVKYKDFEISGVEEEKIMDFLTYMINEIEKHERKDKEKTKKKNEKEK</sequence>
<feature type="transmembrane region" description="Helical" evidence="1">
    <location>
        <begin position="39"/>
        <end position="58"/>
    </location>
</feature>
<keyword evidence="1" id="KW-0472">Membrane</keyword>
<evidence type="ECO:0000313" key="2">
    <source>
        <dbReference type="EMBL" id="CAA6809853.1"/>
    </source>
</evidence>
<organism evidence="2">
    <name type="scientific">uncultured Sulfurovum sp</name>
    <dbReference type="NCBI Taxonomy" id="269237"/>
    <lineage>
        <taxon>Bacteria</taxon>
        <taxon>Pseudomonadati</taxon>
        <taxon>Campylobacterota</taxon>
        <taxon>Epsilonproteobacteria</taxon>
        <taxon>Campylobacterales</taxon>
        <taxon>Sulfurovaceae</taxon>
        <taxon>Sulfurovum</taxon>
        <taxon>environmental samples</taxon>
    </lineage>
</organism>
<proteinExistence type="predicted"/>
<accession>A0A6S6T410</accession>
<dbReference type="AlphaFoldDB" id="A0A6S6T410"/>
<keyword evidence="1" id="KW-1133">Transmembrane helix</keyword>
<gene>
    <name evidence="2" type="ORF">HELGO_WM4</name>
</gene>
<keyword evidence="1" id="KW-0812">Transmembrane</keyword>
<protein>
    <submittedName>
        <fullName evidence="2">Uncharacterized protein</fullName>
    </submittedName>
</protein>
<name>A0A6S6T410_9BACT</name>